<reference evidence="3" key="1">
    <citation type="submission" date="2016-11" db="EMBL/GenBank/DDBJ databases">
        <authorList>
            <person name="Varghese N."/>
            <person name="Submissions S."/>
        </authorList>
    </citation>
    <scope>NUCLEOTIDE SEQUENCE [LARGE SCALE GENOMIC DNA]</scope>
    <source>
        <strain evidence="3">DSM 16057</strain>
    </source>
</reference>
<proteinExistence type="predicted"/>
<dbReference type="InterPro" id="IPR043128">
    <property type="entry name" value="Rev_trsase/Diguanyl_cyclase"/>
</dbReference>
<dbReference type="FunFam" id="3.30.70.270:FF:000001">
    <property type="entry name" value="Diguanylate cyclase domain protein"/>
    <property type="match status" value="1"/>
</dbReference>
<gene>
    <name evidence="2" type="ORF">SAMN02745219_01302</name>
</gene>
<dbReference type="InterPro" id="IPR029016">
    <property type="entry name" value="GAF-like_dom_sf"/>
</dbReference>
<keyword evidence="3" id="KW-1185">Reference proteome</keyword>
<dbReference type="STRING" id="1121432.SAMN02745219_01302"/>
<dbReference type="InterPro" id="IPR050469">
    <property type="entry name" value="Diguanylate_Cyclase"/>
</dbReference>
<dbReference type="CDD" id="cd01949">
    <property type="entry name" value="GGDEF"/>
    <property type="match status" value="1"/>
</dbReference>
<dbReference type="InterPro" id="IPR000160">
    <property type="entry name" value="GGDEF_dom"/>
</dbReference>
<evidence type="ECO:0000259" key="1">
    <source>
        <dbReference type="PROSITE" id="PS50887"/>
    </source>
</evidence>
<dbReference type="Gene3D" id="3.30.70.270">
    <property type="match status" value="1"/>
</dbReference>
<dbReference type="PANTHER" id="PTHR45138:SF9">
    <property type="entry name" value="DIGUANYLATE CYCLASE DGCM-RELATED"/>
    <property type="match status" value="1"/>
</dbReference>
<dbReference type="Proteomes" id="UP000184529">
    <property type="component" value="Unassembled WGS sequence"/>
</dbReference>
<dbReference type="SMART" id="SM00267">
    <property type="entry name" value="GGDEF"/>
    <property type="match status" value="1"/>
</dbReference>
<dbReference type="InterPro" id="IPR029787">
    <property type="entry name" value="Nucleotide_cyclase"/>
</dbReference>
<dbReference type="SUPFAM" id="SSF55781">
    <property type="entry name" value="GAF domain-like"/>
    <property type="match status" value="1"/>
</dbReference>
<dbReference type="PANTHER" id="PTHR45138">
    <property type="entry name" value="REGULATORY COMPONENTS OF SENSORY TRANSDUCTION SYSTEM"/>
    <property type="match status" value="1"/>
</dbReference>
<dbReference type="InterPro" id="IPR018771">
    <property type="entry name" value="PocR_dom"/>
</dbReference>
<dbReference type="AlphaFoldDB" id="A0A1M6EW85"/>
<protein>
    <submittedName>
        <fullName evidence="2">Diguanylate cyclase (GGDEF) domain-containing protein</fullName>
    </submittedName>
</protein>
<dbReference type="NCBIfam" id="TIGR00254">
    <property type="entry name" value="GGDEF"/>
    <property type="match status" value="1"/>
</dbReference>
<sequence>MHTNLLLSVPVRYWQDFQDTLARATNANIYIFDANGAPFSRFSLPAELCQEVNKGRELRNEKCIDFYRLACGSLEEKDMLTCPYGLKLCAYRLGSYAQRIGYLMVAPSRHTTLVEREEEIAFITKAHNVYRTINEVFSAILEKNLLGLRRLELNSIYEISRLMTSIVELDRVLELITNSLIIIYQADLCFVGLREGGKIRVAQGKGVHGSQLIGKEWPLVHPLVERIFSKVEPSSLSIEELKVLPGFTGTEAAPGTEIMVYPLWTALGIVGLLGIAAPASLGDNGSKNLQIYINFAAVALANATLIRRLEREAETDYLTGFLNKRVLRDVLAAELQRAARYGYHLSVIFLDIDDFKAYNDTFGHLAGDVVLQKTAELIKNSIRTTDIACRYGGEEFIIILPGTKGGDAAKVAERIRKSVEVYPFPHRRITASLGVAQAKKNDSVDSLLARADQACYQAKERGKNHLYLDPS</sequence>
<dbReference type="Pfam" id="PF10114">
    <property type="entry name" value="PocR"/>
    <property type="match status" value="1"/>
</dbReference>
<dbReference type="EMBL" id="FQZM01000014">
    <property type="protein sequence ID" value="SHI89629.1"/>
    <property type="molecule type" value="Genomic_DNA"/>
</dbReference>
<dbReference type="GO" id="GO:0052621">
    <property type="term" value="F:diguanylate cyclase activity"/>
    <property type="evidence" value="ECO:0007669"/>
    <property type="project" value="TreeGrafter"/>
</dbReference>
<dbReference type="SUPFAM" id="SSF55073">
    <property type="entry name" value="Nucleotide cyclase"/>
    <property type="match status" value="1"/>
</dbReference>
<feature type="domain" description="GGDEF" evidence="1">
    <location>
        <begin position="343"/>
        <end position="471"/>
    </location>
</feature>
<organism evidence="2 3">
    <name type="scientific">Desulfofundulus thermosubterraneus DSM 16057</name>
    <dbReference type="NCBI Taxonomy" id="1121432"/>
    <lineage>
        <taxon>Bacteria</taxon>
        <taxon>Bacillati</taxon>
        <taxon>Bacillota</taxon>
        <taxon>Clostridia</taxon>
        <taxon>Eubacteriales</taxon>
        <taxon>Peptococcaceae</taxon>
        <taxon>Desulfofundulus</taxon>
    </lineage>
</organism>
<dbReference type="PROSITE" id="PS50887">
    <property type="entry name" value="GGDEF"/>
    <property type="match status" value="1"/>
</dbReference>
<name>A0A1M6EW85_9FIRM</name>
<dbReference type="OrthoDB" id="9783388at2"/>
<evidence type="ECO:0000313" key="3">
    <source>
        <dbReference type="Proteomes" id="UP000184529"/>
    </source>
</evidence>
<dbReference type="Pfam" id="PF00990">
    <property type="entry name" value="GGDEF"/>
    <property type="match status" value="1"/>
</dbReference>
<evidence type="ECO:0000313" key="2">
    <source>
        <dbReference type="EMBL" id="SHI89629.1"/>
    </source>
</evidence>
<accession>A0A1M6EW85</accession>
<dbReference type="Gene3D" id="3.30.450.40">
    <property type="match status" value="1"/>
</dbReference>